<feature type="transmembrane region" description="Helical" evidence="1">
    <location>
        <begin position="169"/>
        <end position="192"/>
    </location>
</feature>
<evidence type="ECO:0000256" key="1">
    <source>
        <dbReference type="SAM" id="Phobius"/>
    </source>
</evidence>
<dbReference type="OrthoDB" id="3231220at2"/>
<dbReference type="KEGG" id="cgo:Corgl_0252"/>
<dbReference type="HOGENOM" id="CLU_917394_0_0_11"/>
<dbReference type="RefSeq" id="WP_013708121.1">
    <property type="nucleotide sequence ID" value="NC_015389.1"/>
</dbReference>
<organism evidence="2 3">
    <name type="scientific">Coriobacterium glomerans (strain ATCC 49209 / DSM 20642 / JCM 10262 / PW2)</name>
    <dbReference type="NCBI Taxonomy" id="700015"/>
    <lineage>
        <taxon>Bacteria</taxon>
        <taxon>Bacillati</taxon>
        <taxon>Actinomycetota</taxon>
        <taxon>Coriobacteriia</taxon>
        <taxon>Coriobacteriales</taxon>
        <taxon>Coriobacteriaceae</taxon>
        <taxon>Coriobacterium</taxon>
    </lineage>
</organism>
<feature type="transmembrane region" description="Helical" evidence="1">
    <location>
        <begin position="199"/>
        <end position="216"/>
    </location>
</feature>
<gene>
    <name evidence="2" type="ordered locus">Corgl_0252</name>
</gene>
<evidence type="ECO:0000313" key="2">
    <source>
        <dbReference type="EMBL" id="AEB06378.1"/>
    </source>
</evidence>
<feature type="transmembrane region" description="Helical" evidence="1">
    <location>
        <begin position="273"/>
        <end position="296"/>
    </location>
</feature>
<proteinExistence type="predicted"/>
<sequence length="301" mass="31668">MFDLLKADLYRMSRPTRLHGYLWKMLAISVVLTALSAGILLMMPSLMQSAHSAAGDASRVSLELKAYEQMAGAPSTMIGSALMSGSNNVGMLPLIACFGMIIPCLSDFNRGFAASVTTSRRGRLGYLAEKTVLAGIWSAIVFVFMAALVVCMVYVLGKPFRTAEPIGELAAWAGCCWLCLWALTAISLALAFITRNAPVTYLGAILIMMGVVPNLVELGAQFIGAAGALAPVADGLHEMMNWFPSHCAAILRGGVSALSRPAAGTMASFPGGFAGQAAIAGITWVALAGGCTLAWARRQRI</sequence>
<dbReference type="AlphaFoldDB" id="F2N739"/>
<feature type="transmembrane region" description="Helical" evidence="1">
    <location>
        <begin position="91"/>
        <end position="112"/>
    </location>
</feature>
<reference evidence="3" key="1">
    <citation type="journal article" date="2013" name="Stand. Genomic Sci.">
        <title>Complete genome sequence of Coriobacterium glomerans type strain (PW2(T)) from the midgut of Pyrrhocoris apterus L. (red soldier bug).</title>
        <authorList>
            <person name="Stackebrandt E."/>
            <person name="Zeytun A."/>
            <person name="Lapidus A."/>
            <person name="Nolan M."/>
            <person name="Lucas S."/>
            <person name="Hammon N."/>
            <person name="Deshpande S."/>
            <person name="Cheng J.F."/>
            <person name="Tapia R."/>
            <person name="Goodwin L.A."/>
            <person name="Pitluck S."/>
            <person name="Liolios K."/>
            <person name="Pagani I."/>
            <person name="Ivanova N."/>
            <person name="Mavromatis K."/>
            <person name="Mikhailova N."/>
            <person name="Huntemann M."/>
            <person name="Pati A."/>
            <person name="Chen A."/>
            <person name="Palaniappan K."/>
            <person name="Chang Y.J."/>
            <person name="Land M."/>
            <person name="Hauser L."/>
            <person name="Rohde M."/>
            <person name="Pukall R."/>
            <person name="Goker M."/>
            <person name="Detter J.C."/>
            <person name="Woyke T."/>
            <person name="Bristow J."/>
            <person name="Eisen J.A."/>
            <person name="Markowitz V."/>
            <person name="Hugenholtz P."/>
            <person name="Kyrpides N.C."/>
            <person name="Klenk H.P."/>
        </authorList>
    </citation>
    <scope>NUCLEOTIDE SEQUENCE</scope>
    <source>
        <strain evidence="3">ATCC 49209 / DSM 20642 / JCM 10262 / PW2</strain>
    </source>
</reference>
<evidence type="ECO:0000313" key="3">
    <source>
        <dbReference type="Proteomes" id="UP000006851"/>
    </source>
</evidence>
<protein>
    <submittedName>
        <fullName evidence="2">Uncharacterized protein</fullName>
    </submittedName>
</protein>
<dbReference type="EMBL" id="CP002628">
    <property type="protein sequence ID" value="AEB06378.1"/>
    <property type="molecule type" value="Genomic_DNA"/>
</dbReference>
<accession>F2N739</accession>
<keyword evidence="1" id="KW-1133">Transmembrane helix</keyword>
<keyword evidence="1" id="KW-0472">Membrane</keyword>
<name>F2N739_CORGP</name>
<feature type="transmembrane region" description="Helical" evidence="1">
    <location>
        <begin position="132"/>
        <end position="157"/>
    </location>
</feature>
<keyword evidence="1" id="KW-0812">Transmembrane</keyword>
<keyword evidence="3" id="KW-1185">Reference proteome</keyword>
<dbReference type="STRING" id="700015.Corgl_0252"/>
<feature type="transmembrane region" description="Helical" evidence="1">
    <location>
        <begin position="21"/>
        <end position="43"/>
    </location>
</feature>
<dbReference type="Proteomes" id="UP000006851">
    <property type="component" value="Chromosome"/>
</dbReference>
<dbReference type="eggNOG" id="ENOG50305WA">
    <property type="taxonomic scope" value="Bacteria"/>
</dbReference>